<dbReference type="Proteomes" id="UP000258309">
    <property type="component" value="Unassembled WGS sequence"/>
</dbReference>
<evidence type="ECO:0000313" key="2">
    <source>
        <dbReference type="EMBL" id="RFU27789.1"/>
    </source>
</evidence>
<gene>
    <name evidence="2" type="ORF">B7463_g8538</name>
</gene>
<feature type="non-terminal residue" evidence="2">
    <location>
        <position position="751"/>
    </location>
</feature>
<dbReference type="EMBL" id="NCSJ02000189">
    <property type="protein sequence ID" value="RFU27789.1"/>
    <property type="molecule type" value="Genomic_DNA"/>
</dbReference>
<dbReference type="AlphaFoldDB" id="A0A3E2H345"/>
<name>A0A3E2H345_SCYLI</name>
<proteinExistence type="predicted"/>
<feature type="domain" description="Peptide N-acetyl-beta-D-glucosaminyl asparaginase amidase A N-terminal" evidence="1">
    <location>
        <begin position="150"/>
        <end position="468"/>
    </location>
</feature>
<dbReference type="Pfam" id="PF25156">
    <property type="entry name" value="PNGase_A_C"/>
    <property type="match status" value="1"/>
</dbReference>
<comment type="caution">
    <text evidence="2">The sequence shown here is derived from an EMBL/GenBank/DDBJ whole genome shotgun (WGS) entry which is preliminary data.</text>
</comment>
<accession>A0A3E2H345</accession>
<organism evidence="2 3">
    <name type="scientific">Scytalidium lignicola</name>
    <name type="common">Hyphomycete</name>
    <dbReference type="NCBI Taxonomy" id="5539"/>
    <lineage>
        <taxon>Eukaryota</taxon>
        <taxon>Fungi</taxon>
        <taxon>Dikarya</taxon>
        <taxon>Ascomycota</taxon>
        <taxon>Pezizomycotina</taxon>
        <taxon>Leotiomycetes</taxon>
        <taxon>Leotiomycetes incertae sedis</taxon>
        <taxon>Scytalidium</taxon>
    </lineage>
</organism>
<dbReference type="InterPro" id="IPR021102">
    <property type="entry name" value="PNGase_A"/>
</dbReference>
<sequence length="751" mass="81447">MVPDTSDTVHLDDPEVEMGFEEKVELPIYRSKWSSARSSLKIWASLVICGLVTFLWLLSSSDAANTVWKNEPVAITQEDIIIRPVQDVDLVKYAAPDASGTVTTTLTSPTPTGVLEVFQVYQPVLTPQGITDETIESNGLENTTTIAPIESATSCELLLMDHSFGFSYGIPFVGNYIPPSCKFNRVVMNFTVTSRGRQFDRLALMFFNDTEVFRTSTAEPTVNGIVWTYIKDMTQYLSIWNSPQTLIFDLGNLIDDTYTGPFNTTLTATFFYSEETVEPAALILPISTRQGAVQQSSYFSLPEQQANNTLTLPRNANRAVFTVAACGQATEEFWWGNVLQSDIATFEPYDGTLYGYSPWREVQLYIDGTLAGVSWPFPVIFTGGVVPGLWRPIVGIDTFDLREHEIDITPWLSVLSDGKPHTFEIKVAGILDNGKNGKGIITETVGSSWYVSGKIFLWLDSNSKSITTGTRPSVIQPQPEISVSQHLTTNSSGANETLTYTTNVQRTFSVSANIHTQKGTTLSIWSQSLSATNYGQYTSFGATQYNVQSTKGTDQSSNTNSATPVYKAVYSYPLTANTTYLVDPASGNFSISAWVNRGLELDISGSAIFPTGLQPFTASSARGGSLNSGFTGTTLSTSQNGSAVYYASPNAGTSSSFGSTTQSFRFVGVDVDGSGRSIDTELYSRDVTAVNATVVHDHETLVGGKVISALDIVPVSFGPEGKGEEGMMLSPKEAIGRGWGSARSLSSSSFV</sequence>
<keyword evidence="3" id="KW-1185">Reference proteome</keyword>
<dbReference type="OrthoDB" id="1612078at2759"/>
<evidence type="ECO:0000259" key="1">
    <source>
        <dbReference type="Pfam" id="PF12222"/>
    </source>
</evidence>
<dbReference type="Pfam" id="PF12222">
    <property type="entry name" value="PNGaseA"/>
    <property type="match status" value="1"/>
</dbReference>
<feature type="non-terminal residue" evidence="2">
    <location>
        <position position="1"/>
    </location>
</feature>
<protein>
    <recommendedName>
        <fullName evidence="1">Peptide N-acetyl-beta-D-glucosaminyl asparaginase amidase A N-terminal domain-containing protein</fullName>
    </recommendedName>
</protein>
<dbReference type="OMA" id="KFNRVVM"/>
<reference evidence="2 3" key="1">
    <citation type="submission" date="2018-05" db="EMBL/GenBank/DDBJ databases">
        <title>Draft genome sequence of Scytalidium lignicola DSM 105466, a ubiquitous saprotrophic fungus.</title>
        <authorList>
            <person name="Buettner E."/>
            <person name="Gebauer A.M."/>
            <person name="Hofrichter M."/>
            <person name="Liers C."/>
            <person name="Kellner H."/>
        </authorList>
    </citation>
    <scope>NUCLEOTIDE SEQUENCE [LARGE SCALE GENOMIC DNA]</scope>
    <source>
        <strain evidence="2 3">DSM 105466</strain>
    </source>
</reference>
<dbReference type="STRING" id="5539.A0A3E2H345"/>
<evidence type="ECO:0000313" key="3">
    <source>
        <dbReference type="Proteomes" id="UP000258309"/>
    </source>
</evidence>
<dbReference type="PANTHER" id="PTHR31104">
    <property type="entry name" value="PEPTIDE-N4-(N-ACETYL-BETA-GLUCOSAMINYL)ASPARAGINE AMIDASE A PROTEIN"/>
    <property type="match status" value="1"/>
</dbReference>
<dbReference type="InterPro" id="IPR056948">
    <property type="entry name" value="PNGaseA_N"/>
</dbReference>